<dbReference type="SFLD" id="SFLDF00273">
    <property type="entry name" value="(dimethylallyl)adenosine_tRNA"/>
    <property type="match status" value="1"/>
</dbReference>
<dbReference type="SMART" id="SM00729">
    <property type="entry name" value="Elp3"/>
    <property type="match status" value="1"/>
</dbReference>
<dbReference type="PROSITE" id="PS01278">
    <property type="entry name" value="MTTASE_RADICAL"/>
    <property type="match status" value="1"/>
</dbReference>
<comment type="subunit">
    <text evidence="12">Monomer.</text>
</comment>
<dbReference type="HAMAP" id="MF_01864">
    <property type="entry name" value="tRNA_metthiotr_MiaB"/>
    <property type="match status" value="1"/>
</dbReference>
<dbReference type="InterPro" id="IPR002792">
    <property type="entry name" value="TRAM_dom"/>
</dbReference>
<evidence type="ECO:0000256" key="11">
    <source>
        <dbReference type="ARBA" id="ARBA00081141"/>
    </source>
</evidence>
<dbReference type="EC" id="2.8.4.3" evidence="8 12"/>
<dbReference type="PANTHER" id="PTHR43020">
    <property type="entry name" value="CDK5 REGULATORY SUBUNIT-ASSOCIATED PROTEIN 1"/>
    <property type="match status" value="1"/>
</dbReference>
<dbReference type="GO" id="GO:0005829">
    <property type="term" value="C:cytosol"/>
    <property type="evidence" value="ECO:0007669"/>
    <property type="project" value="TreeGrafter"/>
</dbReference>
<dbReference type="NCBIfam" id="TIGR01574">
    <property type="entry name" value="miaB-methiolase"/>
    <property type="match status" value="1"/>
</dbReference>
<dbReference type="SFLD" id="SFLDG01061">
    <property type="entry name" value="methylthiotransferase"/>
    <property type="match status" value="1"/>
</dbReference>
<dbReference type="InterPro" id="IPR005839">
    <property type="entry name" value="Methylthiotransferase"/>
</dbReference>
<reference evidence="17" key="1">
    <citation type="submission" date="2011-10" db="EMBL/GenBank/DDBJ databases">
        <title>The complete genome of chromosome of Thermovirga lienii DSM 17291.</title>
        <authorList>
            <consortium name="US DOE Joint Genome Institute (JGI-PGF)"/>
            <person name="Lucas S."/>
            <person name="Copeland A."/>
            <person name="Lapidus A."/>
            <person name="Glavina del Rio T."/>
            <person name="Dalin E."/>
            <person name="Tice H."/>
            <person name="Bruce D."/>
            <person name="Goodwin L."/>
            <person name="Pitluck S."/>
            <person name="Peters L."/>
            <person name="Mikhailova N."/>
            <person name="Saunders E."/>
            <person name="Kyrpides N."/>
            <person name="Mavromatis K."/>
            <person name="Ivanova N."/>
            <person name="Last F.I."/>
            <person name="Brettin T."/>
            <person name="Detter J.C."/>
            <person name="Han C."/>
            <person name="Larimer F."/>
            <person name="Land M."/>
            <person name="Hauser L."/>
            <person name="Markowitz V."/>
            <person name="Cheng J.-F."/>
            <person name="Hugenholtz P."/>
            <person name="Woyke T."/>
            <person name="Wu D."/>
            <person name="Spring S."/>
            <person name="Schroeder M."/>
            <person name="Brambilla E.-M."/>
            <person name="Klenk H.-P."/>
            <person name="Eisen J.A."/>
        </authorList>
    </citation>
    <scope>NUCLEOTIDE SEQUENCE [LARGE SCALE GENOMIC DNA]</scope>
    <source>
        <strain evidence="17">ATCC BAA-1197 / DSM 17291 / Cas60314</strain>
    </source>
</reference>
<dbReference type="CDD" id="cd01335">
    <property type="entry name" value="Radical_SAM"/>
    <property type="match status" value="1"/>
</dbReference>
<dbReference type="Gene3D" id="3.40.50.12160">
    <property type="entry name" value="Methylthiotransferase, N-terminal domain"/>
    <property type="match status" value="1"/>
</dbReference>
<gene>
    <name evidence="12" type="primary">miaB</name>
    <name evidence="16" type="ordered locus">Tlie_1260</name>
</gene>
<keyword evidence="4 12" id="KW-0949">S-adenosyl-L-methionine</keyword>
<keyword evidence="12" id="KW-0963">Cytoplasm</keyword>
<proteinExistence type="inferred from homology"/>
<reference evidence="16 17" key="2">
    <citation type="journal article" date="2012" name="Stand. Genomic Sci.">
        <title>Genome sequence of the moderately thermophilic, amino-acid-degrading and sulfur-reducing bacterium Thermovirga lienii type strain (Cas60314(T)).</title>
        <authorList>
            <person name="Goker M."/>
            <person name="Saunders E."/>
            <person name="Lapidus A."/>
            <person name="Nolan M."/>
            <person name="Lucas S."/>
            <person name="Hammon N."/>
            <person name="Deshpande S."/>
            <person name="Cheng J.F."/>
            <person name="Han C."/>
            <person name="Tapia R."/>
            <person name="Goodwin L.A."/>
            <person name="Pitluck S."/>
            <person name="Liolios K."/>
            <person name="Mavromatis K."/>
            <person name="Pagani I."/>
            <person name="Ivanova N."/>
            <person name="Mikhailova N."/>
            <person name="Pati A."/>
            <person name="Chen A."/>
            <person name="Palaniappan K."/>
            <person name="Land M."/>
            <person name="Chang Y.J."/>
            <person name="Jeffries C.D."/>
            <person name="Brambilla E.M."/>
            <person name="Rohde M."/>
            <person name="Spring S."/>
            <person name="Detter J.C."/>
            <person name="Woyke T."/>
            <person name="Bristow J."/>
            <person name="Eisen J.A."/>
            <person name="Markowitz V."/>
            <person name="Hugenholtz P."/>
            <person name="Kyrpides N.C."/>
            <person name="Klenk H.P."/>
        </authorList>
    </citation>
    <scope>NUCLEOTIDE SEQUENCE [LARGE SCALE GENOMIC DNA]</scope>
    <source>
        <strain evidence="17">ATCC BAA-1197 / DSM 17291 / Cas60314</strain>
    </source>
</reference>
<keyword evidence="17" id="KW-1185">Reference proteome</keyword>
<dbReference type="NCBIfam" id="TIGR00089">
    <property type="entry name" value="MiaB/RimO family radical SAM methylthiotransferase"/>
    <property type="match status" value="1"/>
</dbReference>
<evidence type="ECO:0000256" key="12">
    <source>
        <dbReference type="HAMAP-Rule" id="MF_01864"/>
    </source>
</evidence>
<dbReference type="InterPro" id="IPR013848">
    <property type="entry name" value="Methylthiotransferase_N"/>
</dbReference>
<dbReference type="AlphaFoldDB" id="G7V604"/>
<evidence type="ECO:0000256" key="9">
    <source>
        <dbReference type="ARBA" id="ARBA00068570"/>
    </source>
</evidence>
<evidence type="ECO:0000313" key="16">
    <source>
        <dbReference type="EMBL" id="AER66991.1"/>
    </source>
</evidence>
<dbReference type="Pfam" id="PF04055">
    <property type="entry name" value="Radical_SAM"/>
    <property type="match status" value="1"/>
</dbReference>
<dbReference type="Proteomes" id="UP000005868">
    <property type="component" value="Chromosome"/>
</dbReference>
<feature type="binding site" evidence="12">
    <location>
        <position position="47"/>
    </location>
    <ligand>
        <name>[4Fe-4S] cluster</name>
        <dbReference type="ChEBI" id="CHEBI:49883"/>
        <label>1</label>
    </ligand>
</feature>
<keyword evidence="2 12" id="KW-0004">4Fe-4S</keyword>
<keyword evidence="5 12" id="KW-0479">Metal-binding</keyword>
<dbReference type="Pfam" id="PF00919">
    <property type="entry name" value="UPF0004"/>
    <property type="match status" value="1"/>
</dbReference>
<dbReference type="InterPro" id="IPR023404">
    <property type="entry name" value="rSAM_horseshoe"/>
</dbReference>
<dbReference type="HOGENOM" id="CLU_018697_2_0_0"/>
<keyword evidence="7 12" id="KW-0411">Iron-sulfur</keyword>
<comment type="similarity">
    <text evidence="12">Belongs to the methylthiotransferase family. MiaB subfamily.</text>
</comment>
<evidence type="ECO:0000259" key="13">
    <source>
        <dbReference type="PROSITE" id="PS50926"/>
    </source>
</evidence>
<protein>
    <recommendedName>
        <fullName evidence="9 12">tRNA-2-methylthio-N(6)-dimethylallyladenosine synthase</fullName>
        <ecNumber evidence="8 12">2.8.4.3</ecNumber>
    </recommendedName>
    <alternativeName>
        <fullName evidence="11 12">(Dimethylallyl)adenosine tRNA methylthiotransferase MiaB</fullName>
    </alternativeName>
    <alternativeName>
        <fullName evidence="10 12">tRNA-i(6)A37 methylthiotransferase</fullName>
    </alternativeName>
</protein>
<dbReference type="InterPro" id="IPR058240">
    <property type="entry name" value="rSAM_sf"/>
</dbReference>
<comment type="catalytic activity">
    <reaction evidence="12">
        <text>N(6)-dimethylallyladenosine(37) in tRNA + (sulfur carrier)-SH + AH2 + 2 S-adenosyl-L-methionine = 2-methylsulfanyl-N(6)-dimethylallyladenosine(37) in tRNA + (sulfur carrier)-H + 5'-deoxyadenosine + L-methionine + A + S-adenosyl-L-homocysteine + 2 H(+)</text>
        <dbReference type="Rhea" id="RHEA:37067"/>
        <dbReference type="Rhea" id="RHEA-COMP:10375"/>
        <dbReference type="Rhea" id="RHEA-COMP:10376"/>
        <dbReference type="Rhea" id="RHEA-COMP:14737"/>
        <dbReference type="Rhea" id="RHEA-COMP:14739"/>
        <dbReference type="ChEBI" id="CHEBI:13193"/>
        <dbReference type="ChEBI" id="CHEBI:15378"/>
        <dbReference type="ChEBI" id="CHEBI:17319"/>
        <dbReference type="ChEBI" id="CHEBI:17499"/>
        <dbReference type="ChEBI" id="CHEBI:29917"/>
        <dbReference type="ChEBI" id="CHEBI:57844"/>
        <dbReference type="ChEBI" id="CHEBI:57856"/>
        <dbReference type="ChEBI" id="CHEBI:59789"/>
        <dbReference type="ChEBI" id="CHEBI:64428"/>
        <dbReference type="ChEBI" id="CHEBI:74415"/>
        <dbReference type="ChEBI" id="CHEBI:74417"/>
        <dbReference type="EC" id="2.8.4.3"/>
    </reaction>
</comment>
<dbReference type="Pfam" id="PF01938">
    <property type="entry name" value="TRAM"/>
    <property type="match status" value="1"/>
</dbReference>
<evidence type="ECO:0000256" key="2">
    <source>
        <dbReference type="ARBA" id="ARBA00022485"/>
    </source>
</evidence>
<evidence type="ECO:0000259" key="14">
    <source>
        <dbReference type="PROSITE" id="PS51449"/>
    </source>
</evidence>
<dbReference type="Gene3D" id="3.80.30.20">
    <property type="entry name" value="tm_1862 like domain"/>
    <property type="match status" value="1"/>
</dbReference>
<feature type="binding site" evidence="12">
    <location>
        <position position="81"/>
    </location>
    <ligand>
        <name>[4Fe-4S] cluster</name>
        <dbReference type="ChEBI" id="CHEBI:49883"/>
        <label>1</label>
    </ligand>
</feature>
<evidence type="ECO:0000256" key="4">
    <source>
        <dbReference type="ARBA" id="ARBA00022691"/>
    </source>
</evidence>
<comment type="function">
    <text evidence="1 12">Catalyzes the methylthiolation of N6-(dimethylallyl)adenosine (i(6)A), leading to the formation of 2-methylthio-N6-(dimethylallyl)adenosine (ms(2)i(6)A) at position 37 in tRNAs that read codons beginning with uridine.</text>
</comment>
<dbReference type="InterPro" id="IPR038135">
    <property type="entry name" value="Methylthiotransferase_N_sf"/>
</dbReference>
<dbReference type="SFLD" id="SFLDG01082">
    <property type="entry name" value="B12-binding_domain_containing"/>
    <property type="match status" value="1"/>
</dbReference>
<feature type="binding site" evidence="12">
    <location>
        <position position="156"/>
    </location>
    <ligand>
        <name>[4Fe-4S] cluster</name>
        <dbReference type="ChEBI" id="CHEBI:49883"/>
        <label>2</label>
        <note>4Fe-4S-S-AdoMet</note>
    </ligand>
</feature>
<feature type="binding site" evidence="12">
    <location>
        <position position="11"/>
    </location>
    <ligand>
        <name>[4Fe-4S] cluster</name>
        <dbReference type="ChEBI" id="CHEBI:49883"/>
        <label>1</label>
    </ligand>
</feature>
<comment type="subcellular location">
    <subcellularLocation>
        <location evidence="12">Cytoplasm</location>
    </subcellularLocation>
</comment>
<evidence type="ECO:0000256" key="8">
    <source>
        <dbReference type="ARBA" id="ARBA00033765"/>
    </source>
</evidence>
<dbReference type="InterPro" id="IPR006463">
    <property type="entry name" value="MiaB_methiolase"/>
</dbReference>
<dbReference type="SUPFAM" id="SSF102114">
    <property type="entry name" value="Radical SAM enzymes"/>
    <property type="match status" value="1"/>
</dbReference>
<dbReference type="PROSITE" id="PS50926">
    <property type="entry name" value="TRAM"/>
    <property type="match status" value="1"/>
</dbReference>
<dbReference type="PANTHER" id="PTHR43020:SF2">
    <property type="entry name" value="MITOCHONDRIAL TRNA METHYLTHIOTRANSFERASE CDK5RAP1"/>
    <property type="match status" value="1"/>
</dbReference>
<evidence type="ECO:0000256" key="1">
    <source>
        <dbReference type="ARBA" id="ARBA00003234"/>
    </source>
</evidence>
<dbReference type="EMBL" id="CP003096">
    <property type="protein sequence ID" value="AER66991.1"/>
    <property type="molecule type" value="Genomic_DNA"/>
</dbReference>
<dbReference type="FunFam" id="3.80.30.20:FF:000001">
    <property type="entry name" value="tRNA-2-methylthio-N(6)-dimethylallyladenosine synthase 2"/>
    <property type="match status" value="1"/>
</dbReference>
<dbReference type="GO" id="GO:0035597">
    <property type="term" value="F:tRNA-2-methylthio-N(6)-dimethylallyladenosine(37) synthase activity"/>
    <property type="evidence" value="ECO:0007669"/>
    <property type="project" value="UniProtKB-EC"/>
</dbReference>
<dbReference type="KEGG" id="tli:Tlie_1260"/>
<dbReference type="STRING" id="580340.Tlie_1260"/>
<name>G7V604_THELD</name>
<dbReference type="InterPro" id="IPR007197">
    <property type="entry name" value="rSAM"/>
</dbReference>
<comment type="cofactor">
    <cofactor evidence="12">
        <name>[4Fe-4S] cluster</name>
        <dbReference type="ChEBI" id="CHEBI:49883"/>
    </cofactor>
    <text evidence="12">Binds 2 [4Fe-4S] clusters. One cluster is coordinated with 3 cysteines and an exchangeable S-adenosyl-L-methionine.</text>
</comment>
<feature type="binding site" evidence="12">
    <location>
        <position position="160"/>
    </location>
    <ligand>
        <name>[4Fe-4S] cluster</name>
        <dbReference type="ChEBI" id="CHEBI:49883"/>
        <label>2</label>
        <note>4Fe-4S-S-AdoMet</note>
    </ligand>
</feature>
<dbReference type="eggNOG" id="COG0621">
    <property type="taxonomic scope" value="Bacteria"/>
</dbReference>
<evidence type="ECO:0000313" key="17">
    <source>
        <dbReference type="Proteomes" id="UP000005868"/>
    </source>
</evidence>
<dbReference type="GO" id="GO:0046872">
    <property type="term" value="F:metal ion binding"/>
    <property type="evidence" value="ECO:0007669"/>
    <property type="project" value="UniProtKB-KW"/>
</dbReference>
<feature type="domain" description="Radical SAM core" evidence="15">
    <location>
        <begin position="142"/>
        <end position="372"/>
    </location>
</feature>
<accession>G7V604</accession>
<evidence type="ECO:0000256" key="5">
    <source>
        <dbReference type="ARBA" id="ARBA00022723"/>
    </source>
</evidence>
<evidence type="ECO:0000256" key="6">
    <source>
        <dbReference type="ARBA" id="ARBA00023004"/>
    </source>
</evidence>
<dbReference type="GO" id="GO:0051539">
    <property type="term" value="F:4 iron, 4 sulfur cluster binding"/>
    <property type="evidence" value="ECO:0007669"/>
    <property type="project" value="UniProtKB-UniRule"/>
</dbReference>
<dbReference type="PROSITE" id="PS51449">
    <property type="entry name" value="MTTASE_N"/>
    <property type="match status" value="1"/>
</dbReference>
<keyword evidence="6 12" id="KW-0408">Iron</keyword>
<evidence type="ECO:0000256" key="10">
    <source>
        <dbReference type="ARBA" id="ARBA00080698"/>
    </source>
</evidence>
<dbReference type="FunFam" id="3.40.50.12160:FF:000003">
    <property type="entry name" value="CDK5 regulatory subunit-associated protein 1"/>
    <property type="match status" value="1"/>
</dbReference>
<feature type="domain" description="TRAM" evidence="13">
    <location>
        <begin position="375"/>
        <end position="438"/>
    </location>
</feature>
<organism evidence="16 17">
    <name type="scientific">Thermovirga lienii (strain ATCC BAA-1197 / DSM 17291 / Cas60314)</name>
    <dbReference type="NCBI Taxonomy" id="580340"/>
    <lineage>
        <taxon>Bacteria</taxon>
        <taxon>Thermotogati</taxon>
        <taxon>Synergistota</taxon>
        <taxon>Synergistia</taxon>
        <taxon>Synergistales</taxon>
        <taxon>Thermovirgaceae</taxon>
        <taxon>Thermovirga</taxon>
    </lineage>
</organism>
<sequence length="441" mass="49763">MNSYAIKVYGCQMNVYDAERLRTAMAKEGFSEVSLEEKPELVIFVTCSIREKAEQKVWSEIGRLDSQWRRKGAPKVAVIGCMAQRLGSKFMDRFKSVCLVAGPRNLGKVPEALSNIAKNEERVLLLDDPRELSDLDCPPLRRDNPWRAYITIAHGCDNFCTYCIVPFTRGRFRSRAPEEIFKEIDFLVADGVREIILLGQNVNSYGADFDNGYRFSNLLRDVASDERVDLVRFLTSHPKDFTEDIVDVMASNSKICPAINLPIQSGSDRILSLMNRGYTVEQYAKIVETIRNKLEEVAITSDLIVGFPGETEEDFNASVDALKRFRFDLVHTAAYSPREGTAGAKMKDQLSEEEKYRRLNIVNELQNKISYEINASLKGKKYKVLLDSLPPKGEGLLQGRTPTDKVVLVEGDPGLLGKFVEVSITEAEHWCLRGKLEKIIG</sequence>
<evidence type="ECO:0000256" key="3">
    <source>
        <dbReference type="ARBA" id="ARBA00022679"/>
    </source>
</evidence>
<dbReference type="SFLD" id="SFLDS00029">
    <property type="entry name" value="Radical_SAM"/>
    <property type="match status" value="1"/>
</dbReference>
<feature type="binding site" evidence="12">
    <location>
        <position position="163"/>
    </location>
    <ligand>
        <name>[4Fe-4S] cluster</name>
        <dbReference type="ChEBI" id="CHEBI:49883"/>
        <label>2</label>
        <note>4Fe-4S-S-AdoMet</note>
    </ligand>
</feature>
<keyword evidence="12" id="KW-0819">tRNA processing</keyword>
<evidence type="ECO:0000256" key="7">
    <source>
        <dbReference type="ARBA" id="ARBA00023014"/>
    </source>
</evidence>
<dbReference type="PROSITE" id="PS51918">
    <property type="entry name" value="RADICAL_SAM"/>
    <property type="match status" value="1"/>
</dbReference>
<dbReference type="InterPro" id="IPR006638">
    <property type="entry name" value="Elp3/MiaA/NifB-like_rSAM"/>
</dbReference>
<feature type="domain" description="MTTase N-terminal" evidence="14">
    <location>
        <begin position="2"/>
        <end position="118"/>
    </location>
</feature>
<keyword evidence="3 12" id="KW-0808">Transferase</keyword>
<dbReference type="OrthoDB" id="9805215at2"/>
<evidence type="ECO:0000259" key="15">
    <source>
        <dbReference type="PROSITE" id="PS51918"/>
    </source>
</evidence>
<dbReference type="InterPro" id="IPR020612">
    <property type="entry name" value="Methylthiotransferase_CS"/>
</dbReference>